<dbReference type="PANTHER" id="PTHR43133">
    <property type="entry name" value="RNA POLYMERASE ECF-TYPE SIGMA FACTO"/>
    <property type="match status" value="1"/>
</dbReference>
<dbReference type="SUPFAM" id="SSF88946">
    <property type="entry name" value="Sigma2 domain of RNA polymerase sigma factors"/>
    <property type="match status" value="1"/>
</dbReference>
<dbReference type="InterPro" id="IPR013324">
    <property type="entry name" value="RNA_pol_sigma_r3/r4-like"/>
</dbReference>
<name>A0ABT6PLG6_9PSEU</name>
<dbReference type="InterPro" id="IPR036388">
    <property type="entry name" value="WH-like_DNA-bd_sf"/>
</dbReference>
<dbReference type="InterPro" id="IPR013325">
    <property type="entry name" value="RNA_pol_sigma_r2"/>
</dbReference>
<dbReference type="InterPro" id="IPR014284">
    <property type="entry name" value="RNA_pol_sigma-70_dom"/>
</dbReference>
<evidence type="ECO:0000256" key="1">
    <source>
        <dbReference type="ARBA" id="ARBA00010641"/>
    </source>
</evidence>
<keyword evidence="4" id="KW-0238">DNA-binding</keyword>
<dbReference type="NCBIfam" id="TIGR02937">
    <property type="entry name" value="sigma70-ECF"/>
    <property type="match status" value="1"/>
</dbReference>
<reference evidence="7 8" key="1">
    <citation type="submission" date="2023-04" db="EMBL/GenBank/DDBJ databases">
        <title>Draft genome sequence of Saccharopolyspora sp. TS4A08 isolated from sweet potato rhizospheric soil.</title>
        <authorList>
            <person name="Suksaard P."/>
            <person name="Duangmal K."/>
        </authorList>
    </citation>
    <scope>NUCLEOTIDE SEQUENCE [LARGE SCALE GENOMIC DNA]</scope>
    <source>
        <strain evidence="7 8">TS4A08</strain>
    </source>
</reference>
<evidence type="ECO:0000256" key="4">
    <source>
        <dbReference type="ARBA" id="ARBA00023125"/>
    </source>
</evidence>
<keyword evidence="3" id="KW-0731">Sigma factor</keyword>
<keyword evidence="5" id="KW-0804">Transcription</keyword>
<evidence type="ECO:0000256" key="5">
    <source>
        <dbReference type="ARBA" id="ARBA00023163"/>
    </source>
</evidence>
<dbReference type="Proteomes" id="UP001237595">
    <property type="component" value="Unassembled WGS sequence"/>
</dbReference>
<dbReference type="SUPFAM" id="SSF88659">
    <property type="entry name" value="Sigma3 and sigma4 domains of RNA polymerase sigma factors"/>
    <property type="match status" value="1"/>
</dbReference>
<evidence type="ECO:0000313" key="7">
    <source>
        <dbReference type="EMBL" id="MDI2028831.1"/>
    </source>
</evidence>
<protein>
    <submittedName>
        <fullName evidence="7">Sigma-70 family RNA polymerase sigma factor</fullName>
    </submittedName>
</protein>
<dbReference type="EMBL" id="JASAOF010000004">
    <property type="protein sequence ID" value="MDI2028831.1"/>
    <property type="molecule type" value="Genomic_DNA"/>
</dbReference>
<evidence type="ECO:0000259" key="6">
    <source>
        <dbReference type="Pfam" id="PF04542"/>
    </source>
</evidence>
<gene>
    <name evidence="7" type="ORF">QFW96_09425</name>
</gene>
<feature type="domain" description="RNA polymerase sigma-70 region 2" evidence="6">
    <location>
        <begin position="24"/>
        <end position="93"/>
    </location>
</feature>
<evidence type="ECO:0000256" key="2">
    <source>
        <dbReference type="ARBA" id="ARBA00023015"/>
    </source>
</evidence>
<accession>A0ABT6PLG6</accession>
<proteinExistence type="inferred from homology"/>
<keyword evidence="2" id="KW-0805">Transcription regulation</keyword>
<evidence type="ECO:0000313" key="8">
    <source>
        <dbReference type="Proteomes" id="UP001237595"/>
    </source>
</evidence>
<dbReference type="Pfam" id="PF04542">
    <property type="entry name" value="Sigma70_r2"/>
    <property type="match status" value="1"/>
</dbReference>
<dbReference type="InterPro" id="IPR007627">
    <property type="entry name" value="RNA_pol_sigma70_r2"/>
</dbReference>
<sequence>MPAGDDRKLLRNVRSGSMVAFAELYARHHAAAHTMAVQVATVPADAEDLVSEAFTKILDVLRRGGGPEQAFRAYLLTTIRNLAAAHAAKSRRTLLAADLDGYCEPQEPVPCTDPISEEWERTRVCEAFSRLPQRWRQVLWSVEVEHQTPSDLSRRYNISRNSAAALVYRARKGLRQAYNEALPGLQALTEAA</sequence>
<comment type="similarity">
    <text evidence="1">Belongs to the sigma-70 factor family. ECF subfamily.</text>
</comment>
<comment type="caution">
    <text evidence="7">The sequence shown here is derived from an EMBL/GenBank/DDBJ whole genome shotgun (WGS) entry which is preliminary data.</text>
</comment>
<dbReference type="Gene3D" id="1.10.1740.10">
    <property type="match status" value="1"/>
</dbReference>
<dbReference type="PANTHER" id="PTHR43133:SF8">
    <property type="entry name" value="RNA POLYMERASE SIGMA FACTOR HI_1459-RELATED"/>
    <property type="match status" value="1"/>
</dbReference>
<dbReference type="InterPro" id="IPR039425">
    <property type="entry name" value="RNA_pol_sigma-70-like"/>
</dbReference>
<evidence type="ECO:0000256" key="3">
    <source>
        <dbReference type="ARBA" id="ARBA00023082"/>
    </source>
</evidence>
<keyword evidence="8" id="KW-1185">Reference proteome</keyword>
<dbReference type="RefSeq" id="WP_281455197.1">
    <property type="nucleotide sequence ID" value="NZ_JASAOF010000004.1"/>
</dbReference>
<dbReference type="Gene3D" id="1.10.10.10">
    <property type="entry name" value="Winged helix-like DNA-binding domain superfamily/Winged helix DNA-binding domain"/>
    <property type="match status" value="1"/>
</dbReference>
<organism evidence="7 8">
    <name type="scientific">Saccharopolyspora ipomoeae</name>
    <dbReference type="NCBI Taxonomy" id="3042027"/>
    <lineage>
        <taxon>Bacteria</taxon>
        <taxon>Bacillati</taxon>
        <taxon>Actinomycetota</taxon>
        <taxon>Actinomycetes</taxon>
        <taxon>Pseudonocardiales</taxon>
        <taxon>Pseudonocardiaceae</taxon>
        <taxon>Saccharopolyspora</taxon>
    </lineage>
</organism>